<proteinExistence type="predicted"/>
<name>A0AC61NH12_9BACT</name>
<protein>
    <submittedName>
        <fullName evidence="1">OadG family protein</fullName>
    </submittedName>
</protein>
<dbReference type="EMBL" id="CP081303">
    <property type="protein sequence ID" value="QZE14939.1"/>
    <property type="molecule type" value="Genomic_DNA"/>
</dbReference>
<evidence type="ECO:0000313" key="2">
    <source>
        <dbReference type="Proteomes" id="UP000826212"/>
    </source>
</evidence>
<reference evidence="1" key="1">
    <citation type="submission" date="2021-08" db="EMBL/GenBank/DDBJ databases">
        <title>Novel anaerobic bacterium isolated from sea squirt in East Sea, Republic of Korea.</title>
        <authorList>
            <person name="Nguyen T.H."/>
            <person name="Li Z."/>
            <person name="Lee Y.-J."/>
            <person name="Ko J."/>
            <person name="Kim S.-G."/>
        </authorList>
    </citation>
    <scope>NUCLEOTIDE SEQUENCE</scope>
    <source>
        <strain evidence="1">KCTC 25031</strain>
    </source>
</reference>
<accession>A0AC61NH12</accession>
<gene>
    <name evidence="1" type="ORF">K4L44_03620</name>
</gene>
<evidence type="ECO:0000313" key="1">
    <source>
        <dbReference type="EMBL" id="QZE14939.1"/>
    </source>
</evidence>
<keyword evidence="2" id="KW-1185">Reference proteome</keyword>
<sequence>MNILSITSQTWIITLVGYFVVFLVLVTLIIAFGWAMPLILNKMKKKSKKQKSIGSKTEANIQDTTSDSDITAGESAAIAMALHLFLNNQHDEESNVITIKNIKRRYSPWNSKIHSMNNRLDRR</sequence>
<dbReference type="Proteomes" id="UP000826212">
    <property type="component" value="Chromosome"/>
</dbReference>
<organism evidence="1 2">
    <name type="scientific">Halosquirtibacter laminarini</name>
    <dbReference type="NCBI Taxonomy" id="3374600"/>
    <lineage>
        <taxon>Bacteria</taxon>
        <taxon>Pseudomonadati</taxon>
        <taxon>Bacteroidota</taxon>
        <taxon>Bacteroidia</taxon>
        <taxon>Marinilabiliales</taxon>
        <taxon>Prolixibacteraceae</taxon>
        <taxon>Halosquirtibacter</taxon>
    </lineage>
</organism>